<dbReference type="Pfam" id="PF01757">
    <property type="entry name" value="Acyl_transf_3"/>
    <property type="match status" value="1"/>
</dbReference>
<feature type="transmembrane region" description="Helical" evidence="2">
    <location>
        <begin position="226"/>
        <end position="251"/>
    </location>
</feature>
<feature type="domain" description="Acyltransferase 3" evidence="3">
    <location>
        <begin position="28"/>
        <end position="373"/>
    </location>
</feature>
<feature type="transmembrane region" description="Helical" evidence="2">
    <location>
        <begin position="77"/>
        <end position="94"/>
    </location>
</feature>
<feature type="transmembrane region" description="Helical" evidence="2">
    <location>
        <begin position="359"/>
        <end position="378"/>
    </location>
</feature>
<name>A0A2C6Z6J4_9PROT</name>
<evidence type="ECO:0000256" key="2">
    <source>
        <dbReference type="SAM" id="Phobius"/>
    </source>
</evidence>
<dbReference type="EMBL" id="PDNU01000031">
    <property type="protein sequence ID" value="PHK94121.1"/>
    <property type="molecule type" value="Genomic_DNA"/>
</dbReference>
<evidence type="ECO:0000313" key="5">
    <source>
        <dbReference type="Proteomes" id="UP000223527"/>
    </source>
</evidence>
<proteinExistence type="predicted"/>
<evidence type="ECO:0000313" key="4">
    <source>
        <dbReference type="EMBL" id="PHK94121.1"/>
    </source>
</evidence>
<accession>A0A2C6Z6J4</accession>
<feature type="region of interest" description="Disordered" evidence="1">
    <location>
        <begin position="392"/>
        <end position="411"/>
    </location>
</feature>
<organism evidence="4 5">
    <name type="scientific">Teichococcus rhizosphaerae</name>
    <dbReference type="NCBI Taxonomy" id="1335062"/>
    <lineage>
        <taxon>Bacteria</taxon>
        <taxon>Pseudomonadati</taxon>
        <taxon>Pseudomonadota</taxon>
        <taxon>Alphaproteobacteria</taxon>
        <taxon>Acetobacterales</taxon>
        <taxon>Roseomonadaceae</taxon>
        <taxon>Roseomonas</taxon>
    </lineage>
</organism>
<protein>
    <recommendedName>
        <fullName evidence="3">Acyltransferase 3 domain-containing protein</fullName>
    </recommendedName>
</protein>
<evidence type="ECO:0000256" key="1">
    <source>
        <dbReference type="SAM" id="MobiDB-lite"/>
    </source>
</evidence>
<feature type="transmembrane region" description="Helical" evidence="2">
    <location>
        <begin position="35"/>
        <end position="57"/>
    </location>
</feature>
<keyword evidence="2" id="KW-0812">Transmembrane</keyword>
<reference evidence="4 5" key="1">
    <citation type="submission" date="2017-10" db="EMBL/GenBank/DDBJ databases">
        <authorList>
            <person name="Banno H."/>
            <person name="Chua N.-H."/>
        </authorList>
    </citation>
    <scope>NUCLEOTIDE SEQUENCE [LARGE SCALE GENOMIC DNA]</scope>
    <source>
        <strain evidence="4 5">YW11</strain>
    </source>
</reference>
<feature type="transmembrane region" description="Helical" evidence="2">
    <location>
        <begin position="156"/>
        <end position="178"/>
    </location>
</feature>
<feature type="transmembrane region" description="Helical" evidence="2">
    <location>
        <begin position="263"/>
        <end position="281"/>
    </location>
</feature>
<gene>
    <name evidence="4" type="ORF">CR162_15270</name>
</gene>
<feature type="transmembrane region" description="Helical" evidence="2">
    <location>
        <begin position="293"/>
        <end position="312"/>
    </location>
</feature>
<feature type="transmembrane region" description="Helical" evidence="2">
    <location>
        <begin position="114"/>
        <end position="136"/>
    </location>
</feature>
<dbReference type="PANTHER" id="PTHR36927:SF1">
    <property type="entry name" value="MDO-LIKE PROTEIN"/>
    <property type="match status" value="1"/>
</dbReference>
<dbReference type="InterPro" id="IPR002656">
    <property type="entry name" value="Acyl_transf_3_dom"/>
</dbReference>
<feature type="transmembrane region" description="Helical" evidence="2">
    <location>
        <begin position="199"/>
        <end position="220"/>
    </location>
</feature>
<comment type="caution">
    <text evidence="4">The sequence shown here is derived from an EMBL/GenBank/DDBJ whole genome shotgun (WGS) entry which is preliminary data.</text>
</comment>
<keyword evidence="2" id="KW-1133">Transmembrane helix</keyword>
<keyword evidence="2" id="KW-0472">Membrane</keyword>
<dbReference type="InterPro" id="IPR050623">
    <property type="entry name" value="Glucan_succinyl_AcylTrfase"/>
</dbReference>
<feature type="transmembrane region" description="Helical" evidence="2">
    <location>
        <begin position="333"/>
        <end position="353"/>
    </location>
</feature>
<dbReference type="RefSeq" id="WP_099096394.1">
    <property type="nucleotide sequence ID" value="NZ_PDNU01000031.1"/>
</dbReference>
<dbReference type="AlphaFoldDB" id="A0A2C6Z6J4"/>
<dbReference type="Proteomes" id="UP000223527">
    <property type="component" value="Unassembled WGS sequence"/>
</dbReference>
<dbReference type="GO" id="GO:0016747">
    <property type="term" value="F:acyltransferase activity, transferring groups other than amino-acyl groups"/>
    <property type="evidence" value="ECO:0007669"/>
    <property type="project" value="InterPro"/>
</dbReference>
<evidence type="ECO:0000259" key="3">
    <source>
        <dbReference type="Pfam" id="PF01757"/>
    </source>
</evidence>
<keyword evidence="5" id="KW-1185">Reference proteome</keyword>
<dbReference type="PANTHER" id="PTHR36927">
    <property type="entry name" value="BLR4337 PROTEIN"/>
    <property type="match status" value="1"/>
</dbReference>
<sequence>MDPKQHPSAVRTATVATQAEPARPQRWDFLDQLRAILMLIGIPYHVGLVYAAHAVWIVESPEKSLPVTWALQFSHTFRMPVFFLIAGFFAALMIRRRGVEHWLAGRGRRIGIPLLTSLVLVSPLMVLASGVAAGGVGNAIPALLAEMSSPGAAWTVHLWFLIYLLIYCVLFAGLWLLGSRCGLGALVGRAQDRLEREPWLAWLGLAGLGLVAVACAVVAAKLEVAYLMGGIFVAGQFVADGLMFLVGALIASRQTWFEAFIRPRWPIWAAALVAAATMAVFQDDEGDMSRAVTYFLMPAVGVLFAHLLLSAARLWLDRRTRLSAAMVEAAMTMYLVHVPIVLWLAVGFLAVGWPAEVEFMLITVVSVAASYGFHRFVARHPILTTLFNGQATPGRSRASAIANPEPSGTRA</sequence>